<dbReference type="GO" id="GO:0009252">
    <property type="term" value="P:peptidoglycan biosynthetic process"/>
    <property type="evidence" value="ECO:0007669"/>
    <property type="project" value="UniProtKB-UniPathway"/>
</dbReference>
<evidence type="ECO:0000256" key="2">
    <source>
        <dbReference type="ARBA" id="ARBA00022490"/>
    </source>
</evidence>
<evidence type="ECO:0000259" key="10">
    <source>
        <dbReference type="Pfam" id="PF02875"/>
    </source>
</evidence>
<dbReference type="PANTHER" id="PTHR23135">
    <property type="entry name" value="MUR LIGASE FAMILY MEMBER"/>
    <property type="match status" value="1"/>
</dbReference>
<dbReference type="PROSITE" id="PS01011">
    <property type="entry name" value="FOLYLPOLYGLU_SYNT_1"/>
    <property type="match status" value="1"/>
</dbReference>
<dbReference type="InterPro" id="IPR035911">
    <property type="entry name" value="MurE/MurF_N"/>
</dbReference>
<dbReference type="Proteomes" id="UP000235533">
    <property type="component" value="Unassembled WGS sequence"/>
</dbReference>
<organism evidence="12 13">
    <name type="scientific">Vibrio splendidus</name>
    <dbReference type="NCBI Taxonomy" id="29497"/>
    <lineage>
        <taxon>Bacteria</taxon>
        <taxon>Pseudomonadati</taxon>
        <taxon>Pseudomonadota</taxon>
        <taxon>Gammaproteobacteria</taxon>
        <taxon>Vibrionales</taxon>
        <taxon>Vibrionaceae</taxon>
        <taxon>Vibrio</taxon>
    </lineage>
</organism>
<dbReference type="Pfam" id="PF02875">
    <property type="entry name" value="Mur_ligase_C"/>
    <property type="match status" value="1"/>
</dbReference>
<dbReference type="Gene3D" id="3.40.1190.10">
    <property type="entry name" value="Mur-like, catalytic domain"/>
    <property type="match status" value="1"/>
</dbReference>
<evidence type="ECO:0000256" key="6">
    <source>
        <dbReference type="ARBA" id="ARBA00022960"/>
    </source>
</evidence>
<dbReference type="Gene3D" id="3.90.190.20">
    <property type="entry name" value="Mur ligase, C-terminal domain"/>
    <property type="match status" value="1"/>
</dbReference>
<keyword evidence="6 9" id="KW-0133">Cell shape</keyword>
<dbReference type="SUPFAM" id="SSF53244">
    <property type="entry name" value="MurD-like peptide ligases, peptide-binding domain"/>
    <property type="match status" value="1"/>
</dbReference>
<dbReference type="GO" id="GO:0004326">
    <property type="term" value="F:tetrahydrofolylpolyglutamate synthase activity"/>
    <property type="evidence" value="ECO:0007669"/>
    <property type="project" value="InterPro"/>
</dbReference>
<proteinExistence type="inferred from homology"/>
<comment type="caution">
    <text evidence="12">The sequence shown here is derived from an EMBL/GenBank/DDBJ whole genome shotgun (WGS) entry which is preliminary data.</text>
</comment>
<dbReference type="EMBL" id="MCZF01000035">
    <property type="protein sequence ID" value="PMM63627.1"/>
    <property type="molecule type" value="Genomic_DNA"/>
</dbReference>
<evidence type="ECO:0000256" key="8">
    <source>
        <dbReference type="ARBA" id="ARBA00023316"/>
    </source>
</evidence>
<dbReference type="SUPFAM" id="SSF53623">
    <property type="entry name" value="MurD-like peptide ligases, catalytic domain"/>
    <property type="match status" value="1"/>
</dbReference>
<evidence type="ECO:0000256" key="5">
    <source>
        <dbReference type="ARBA" id="ARBA00022840"/>
    </source>
</evidence>
<sequence length="478" mass="52309">MLSDKLKGFLKQLSALSIRRFSTNSEHIESQGVFVCREGAAHDSHRYIESAIANGAVAIIATKPVSASVPVLVTGSHYQSLLLIKAFYRYPHKKINHIGITGTNGKTTVAHGLNQILRHKQRSAYIGTLGVEFAGKKQELSNTTPDGVTLLNLFKDMAEAQVTDNVMELSSHALVQDRAGFVPLSVGVITNIGRDHLDYHRTVDGYVQAKLQILDRIQPNGFAVINLDDAHANVAIERASSRVNVVTFSMHNPEADIYVEQLKVEQFGATFILNNQGRKEPVFSQLPFQFNVENALAMAATLLTLKWSLSDIANALNDVVAPDGRSKYLSLDNGALALVDYAHNFDGLSALYQGIHSQLAKRVITVVGVTGDRIRDAADIGKLCATHSDVVIFTSDNPLGEMQEDIFRALTSQVSSTLCYEISDRHEAIQVAKQLSRRGDLILVCGKGSETHQYITTNQVGRQSYIGDIAVLTLEEES</sequence>
<dbReference type="InterPro" id="IPR005761">
    <property type="entry name" value="UDP-N-AcMur-Glu-dNH2Pim_ligase"/>
</dbReference>
<dbReference type="GO" id="GO:0071555">
    <property type="term" value="P:cell wall organization"/>
    <property type="evidence" value="ECO:0007669"/>
    <property type="project" value="UniProtKB-KW"/>
</dbReference>
<evidence type="ECO:0000313" key="12">
    <source>
        <dbReference type="EMBL" id="PMM63627.1"/>
    </source>
</evidence>
<comment type="pathway">
    <text evidence="9">Cell wall biogenesis; peptidoglycan biosynthesis.</text>
</comment>
<protein>
    <submittedName>
        <fullName evidence="12">UDP-N-acetylmuramoylalanyl-D-glutamate--2, 6-diaminopimelate ligase</fullName>
    </submittedName>
</protein>
<keyword evidence="3 12" id="KW-0436">Ligase</keyword>
<keyword evidence="7 9" id="KW-0573">Peptidoglycan synthesis</keyword>
<evidence type="ECO:0000256" key="7">
    <source>
        <dbReference type="ARBA" id="ARBA00022984"/>
    </source>
</evidence>
<dbReference type="InterPro" id="IPR036565">
    <property type="entry name" value="Mur-like_cat_sf"/>
</dbReference>
<dbReference type="InterPro" id="IPR018109">
    <property type="entry name" value="Folylpolyglutamate_synth_CS"/>
</dbReference>
<dbReference type="AlphaFoldDB" id="A0A2N7JVE7"/>
<dbReference type="SUPFAM" id="SSF63418">
    <property type="entry name" value="MurE/MurF N-terminal domain"/>
    <property type="match status" value="1"/>
</dbReference>
<evidence type="ECO:0000256" key="9">
    <source>
        <dbReference type="RuleBase" id="RU004135"/>
    </source>
</evidence>
<evidence type="ECO:0000256" key="1">
    <source>
        <dbReference type="ARBA" id="ARBA00005898"/>
    </source>
</evidence>
<keyword evidence="9" id="KW-0132">Cell division</keyword>
<evidence type="ECO:0000256" key="4">
    <source>
        <dbReference type="ARBA" id="ARBA00022741"/>
    </source>
</evidence>
<feature type="domain" description="Mur ligase C-terminal" evidence="10">
    <location>
        <begin position="324"/>
        <end position="448"/>
    </location>
</feature>
<comment type="similarity">
    <text evidence="1">Belongs to the MurCDEF family. MurE subfamily.</text>
</comment>
<dbReference type="GO" id="GO:0005524">
    <property type="term" value="F:ATP binding"/>
    <property type="evidence" value="ECO:0007669"/>
    <property type="project" value="UniProtKB-KW"/>
</dbReference>
<comment type="subcellular location">
    <subcellularLocation>
        <location evidence="9">Cytoplasm</location>
    </subcellularLocation>
</comment>
<reference evidence="13" key="1">
    <citation type="submission" date="2016-07" db="EMBL/GenBank/DDBJ databases">
        <title>Nontailed viruses are major unrecognized killers of bacteria in the ocean.</title>
        <authorList>
            <person name="Kauffman K."/>
            <person name="Hussain F."/>
            <person name="Yang J."/>
            <person name="Arevalo P."/>
            <person name="Brown J."/>
            <person name="Cutler M."/>
            <person name="Kelly L."/>
            <person name="Polz M.F."/>
        </authorList>
    </citation>
    <scope>NUCLEOTIDE SEQUENCE [LARGE SCALE GENOMIC DNA]</scope>
    <source>
        <strain evidence="13">10N.261.48.B5</strain>
    </source>
</reference>
<evidence type="ECO:0000259" key="11">
    <source>
        <dbReference type="Pfam" id="PF08245"/>
    </source>
</evidence>
<dbReference type="PANTHER" id="PTHR23135:SF4">
    <property type="entry name" value="UDP-N-ACETYLMURAMOYL-L-ALANYL-D-GLUTAMATE--2,6-DIAMINOPIMELATE LIGASE MURE HOMOLOG, CHLOROPLASTIC"/>
    <property type="match status" value="1"/>
</dbReference>
<dbReference type="InterPro" id="IPR004101">
    <property type="entry name" value="Mur_ligase_C"/>
</dbReference>
<keyword evidence="8 9" id="KW-0961">Cell wall biogenesis/degradation</keyword>
<keyword evidence="2" id="KW-0963">Cytoplasm</keyword>
<dbReference type="InterPro" id="IPR036615">
    <property type="entry name" value="Mur_ligase_C_dom_sf"/>
</dbReference>
<keyword evidence="9" id="KW-0131">Cell cycle</keyword>
<keyword evidence="5" id="KW-0067">ATP-binding</keyword>
<accession>A0A2N7JVE7</accession>
<dbReference type="Gene3D" id="3.40.1390.10">
    <property type="entry name" value="MurE/MurF, N-terminal domain"/>
    <property type="match status" value="1"/>
</dbReference>
<evidence type="ECO:0000313" key="13">
    <source>
        <dbReference type="Proteomes" id="UP000235533"/>
    </source>
</evidence>
<feature type="domain" description="Mur ligase central" evidence="11">
    <location>
        <begin position="100"/>
        <end position="301"/>
    </location>
</feature>
<dbReference type="InterPro" id="IPR013221">
    <property type="entry name" value="Mur_ligase_cen"/>
</dbReference>
<name>A0A2N7JVE7_VIBSP</name>
<dbReference type="NCBIfam" id="TIGR01085">
    <property type="entry name" value="murE"/>
    <property type="match status" value="1"/>
</dbReference>
<gene>
    <name evidence="12" type="ORF">BCT54_18455</name>
</gene>
<evidence type="ECO:0000256" key="3">
    <source>
        <dbReference type="ARBA" id="ARBA00022598"/>
    </source>
</evidence>
<dbReference type="Pfam" id="PF08245">
    <property type="entry name" value="Mur_ligase_M"/>
    <property type="match status" value="1"/>
</dbReference>
<dbReference type="GO" id="GO:0051301">
    <property type="term" value="P:cell division"/>
    <property type="evidence" value="ECO:0007669"/>
    <property type="project" value="UniProtKB-KW"/>
</dbReference>
<dbReference type="GO" id="GO:0008360">
    <property type="term" value="P:regulation of cell shape"/>
    <property type="evidence" value="ECO:0007669"/>
    <property type="project" value="UniProtKB-KW"/>
</dbReference>
<keyword evidence="4" id="KW-0547">Nucleotide-binding</keyword>
<dbReference type="UniPathway" id="UPA00219"/>
<dbReference type="RefSeq" id="WP_102551271.1">
    <property type="nucleotide sequence ID" value="NZ_MCZF01000035.1"/>
</dbReference>
<dbReference type="GO" id="GO:0005737">
    <property type="term" value="C:cytoplasm"/>
    <property type="evidence" value="ECO:0007669"/>
    <property type="project" value="UniProtKB-SubCell"/>
</dbReference>